<dbReference type="Proteomes" id="UP000034020">
    <property type="component" value="Unassembled WGS sequence"/>
</dbReference>
<dbReference type="PANTHER" id="PTHR30319:SF1">
    <property type="entry name" value="TRANSCRIPTIONAL REPRESSOR PAAX"/>
    <property type="match status" value="1"/>
</dbReference>
<organism evidence="8 9">
    <name type="scientific">Candidatus Giovannonibacteria bacterium GW2011_GWB1_45_9b</name>
    <dbReference type="NCBI Taxonomy" id="1618653"/>
    <lineage>
        <taxon>Bacteria</taxon>
        <taxon>Candidatus Giovannoniibacteriota</taxon>
    </lineage>
</organism>
<dbReference type="NCBIfam" id="TIGR01573">
    <property type="entry name" value="cas2"/>
    <property type="match status" value="1"/>
</dbReference>
<evidence type="ECO:0000259" key="7">
    <source>
        <dbReference type="Pfam" id="PF20803"/>
    </source>
</evidence>
<dbReference type="PANTHER" id="PTHR30319">
    <property type="entry name" value="PHENYLACETIC ACID REGULATOR-RELATED TRANSCRIPTIONAL REPRESSOR"/>
    <property type="match status" value="1"/>
</dbReference>
<dbReference type="GO" id="GO:0043571">
    <property type="term" value="P:maintenance of CRISPR repeat elements"/>
    <property type="evidence" value="ECO:0007669"/>
    <property type="project" value="InterPro"/>
</dbReference>
<dbReference type="InterPro" id="IPR048846">
    <property type="entry name" value="PaaX-like_central"/>
</dbReference>
<keyword evidence="3" id="KW-0255">Endonuclease</keyword>
<dbReference type="Gene3D" id="3.30.70.2650">
    <property type="match status" value="1"/>
</dbReference>
<sequence length="180" mass="21684">MPRYAKLSGQILSLMASGLLLGFSRDKGTRKELLEECDRVWLSMDRNQLFHLIRILKLNGFIKIIEKDKKSIAEITNKGKLRIRRAMLDKLLINIPKRWDRKWRIVIFDIPEEKRRLRDALRHRLKILGYFEFQKSVFVFPYRSESEINILVNYFKLHKNVRYMEATLSYDSDLRRHFAL</sequence>
<dbReference type="Pfam" id="PF20803">
    <property type="entry name" value="PaaX_M"/>
    <property type="match status" value="1"/>
</dbReference>
<dbReference type="GO" id="GO:0004521">
    <property type="term" value="F:RNA endonuclease activity"/>
    <property type="evidence" value="ECO:0007669"/>
    <property type="project" value="InterPro"/>
</dbReference>
<keyword evidence="5" id="KW-0460">Magnesium</keyword>
<evidence type="ECO:0000256" key="2">
    <source>
        <dbReference type="ARBA" id="ARBA00022723"/>
    </source>
</evidence>
<dbReference type="InterPro" id="IPR021127">
    <property type="entry name" value="CRISPR_associated_Cas2"/>
</dbReference>
<evidence type="ECO:0000256" key="5">
    <source>
        <dbReference type="ARBA" id="ARBA00022842"/>
    </source>
</evidence>
<reference evidence="8 9" key="1">
    <citation type="journal article" date="2015" name="Nature">
        <title>rRNA introns, odd ribosomes, and small enigmatic genomes across a large radiation of phyla.</title>
        <authorList>
            <person name="Brown C.T."/>
            <person name="Hug L.A."/>
            <person name="Thomas B.C."/>
            <person name="Sharon I."/>
            <person name="Castelle C.J."/>
            <person name="Singh A."/>
            <person name="Wilkins M.J."/>
            <person name="Williams K.H."/>
            <person name="Banfield J.F."/>
        </authorList>
    </citation>
    <scope>NUCLEOTIDE SEQUENCE [LARGE SCALE GENOMIC DNA]</scope>
</reference>
<keyword evidence="2" id="KW-0479">Metal-binding</keyword>
<dbReference type="SUPFAM" id="SSF143430">
    <property type="entry name" value="TTP0101/SSO1404-like"/>
    <property type="match status" value="1"/>
</dbReference>
<dbReference type="AlphaFoldDB" id="A0A0G1N6J7"/>
<feature type="domain" description="Transcriptional repressor PaaX-like central Cas2-like" evidence="7">
    <location>
        <begin position="97"/>
        <end position="169"/>
    </location>
</feature>
<dbReference type="EMBL" id="LCLL01000019">
    <property type="protein sequence ID" value="KKU16159.1"/>
    <property type="molecule type" value="Genomic_DNA"/>
</dbReference>
<comment type="caution">
    <text evidence="8">The sequence shown here is derived from an EMBL/GenBank/DDBJ whole genome shotgun (WGS) entry which is preliminary data.</text>
</comment>
<proteinExistence type="predicted"/>
<name>A0A0G1N6J7_9BACT</name>
<protein>
    <submittedName>
        <fullName evidence="8">Transcriptional regulator, PaaX family</fullName>
    </submittedName>
</protein>
<keyword evidence="6" id="KW-0051">Antiviral defense</keyword>
<dbReference type="GO" id="GO:0006351">
    <property type="term" value="P:DNA-templated transcription"/>
    <property type="evidence" value="ECO:0007669"/>
    <property type="project" value="TreeGrafter"/>
</dbReference>
<evidence type="ECO:0000256" key="3">
    <source>
        <dbReference type="ARBA" id="ARBA00022759"/>
    </source>
</evidence>
<evidence type="ECO:0000256" key="6">
    <source>
        <dbReference type="ARBA" id="ARBA00023118"/>
    </source>
</evidence>
<keyword evidence="4" id="KW-0378">Hydrolase</keyword>
<keyword evidence="1" id="KW-0540">Nuclease</keyword>
<gene>
    <name evidence="8" type="ORF">UX24_C0019G0007</name>
</gene>
<evidence type="ECO:0000256" key="4">
    <source>
        <dbReference type="ARBA" id="ARBA00022801"/>
    </source>
</evidence>
<accession>A0A0G1N6J7</accession>
<evidence type="ECO:0000313" key="8">
    <source>
        <dbReference type="EMBL" id="KKU16159.1"/>
    </source>
</evidence>
<evidence type="ECO:0000313" key="9">
    <source>
        <dbReference type="Proteomes" id="UP000034020"/>
    </source>
</evidence>
<evidence type="ECO:0000256" key="1">
    <source>
        <dbReference type="ARBA" id="ARBA00022722"/>
    </source>
</evidence>